<gene>
    <name evidence="1" type="ORF">LCGC14_0359300</name>
</gene>
<reference evidence="1" key="1">
    <citation type="journal article" date="2015" name="Nature">
        <title>Complex archaea that bridge the gap between prokaryotes and eukaryotes.</title>
        <authorList>
            <person name="Spang A."/>
            <person name="Saw J.H."/>
            <person name="Jorgensen S.L."/>
            <person name="Zaremba-Niedzwiedzka K."/>
            <person name="Martijn J."/>
            <person name="Lind A.E."/>
            <person name="van Eijk R."/>
            <person name="Schleper C."/>
            <person name="Guy L."/>
            <person name="Ettema T.J."/>
        </authorList>
    </citation>
    <scope>NUCLEOTIDE SEQUENCE</scope>
</reference>
<sequence>MACKKDTHSYAVMTTVTSNKDGQVKMHGIIFCQRCGDVQEVHNCPDEKKTT</sequence>
<proteinExistence type="predicted"/>
<name>A0A0F9T8G4_9ZZZZ</name>
<dbReference type="EMBL" id="LAZR01000277">
    <property type="protein sequence ID" value="KKN77515.1"/>
    <property type="molecule type" value="Genomic_DNA"/>
</dbReference>
<dbReference type="AlphaFoldDB" id="A0A0F9T8G4"/>
<organism evidence="1">
    <name type="scientific">marine sediment metagenome</name>
    <dbReference type="NCBI Taxonomy" id="412755"/>
    <lineage>
        <taxon>unclassified sequences</taxon>
        <taxon>metagenomes</taxon>
        <taxon>ecological metagenomes</taxon>
    </lineage>
</organism>
<comment type="caution">
    <text evidence="1">The sequence shown here is derived from an EMBL/GenBank/DDBJ whole genome shotgun (WGS) entry which is preliminary data.</text>
</comment>
<accession>A0A0F9T8G4</accession>
<evidence type="ECO:0000313" key="1">
    <source>
        <dbReference type="EMBL" id="KKN77515.1"/>
    </source>
</evidence>
<protein>
    <submittedName>
        <fullName evidence="1">Uncharacterized protein</fullName>
    </submittedName>
</protein>